<dbReference type="Gene3D" id="1.20.58.1460">
    <property type="match status" value="1"/>
</dbReference>
<dbReference type="GO" id="GO:0006351">
    <property type="term" value="P:DNA-templated transcription"/>
    <property type="evidence" value="ECO:0007669"/>
    <property type="project" value="InterPro"/>
</dbReference>
<dbReference type="Pfam" id="PF07848">
    <property type="entry name" value="PaaX"/>
    <property type="match status" value="1"/>
</dbReference>
<dbReference type="PANTHER" id="PTHR30319">
    <property type="entry name" value="PHENYLACETIC ACID REGULATOR-RELATED TRANSCRIPTIONAL REPRESSOR"/>
    <property type="match status" value="1"/>
</dbReference>
<comment type="caution">
    <text evidence="4">The sequence shown here is derived from an EMBL/GenBank/DDBJ whole genome shotgun (WGS) entry which is preliminary data.</text>
</comment>
<dbReference type="InterPro" id="IPR036388">
    <property type="entry name" value="WH-like_DNA-bd_sf"/>
</dbReference>
<dbReference type="Pfam" id="PF20803">
    <property type="entry name" value="PaaX_M"/>
    <property type="match status" value="1"/>
</dbReference>
<gene>
    <name evidence="4" type="primary">paaX_2</name>
    <name evidence="4" type="ORF">GCM10017581_081030</name>
</gene>
<dbReference type="Proteomes" id="UP001143480">
    <property type="component" value="Unassembled WGS sequence"/>
</dbReference>
<evidence type="ECO:0000259" key="2">
    <source>
        <dbReference type="Pfam" id="PF08223"/>
    </source>
</evidence>
<dbReference type="PANTHER" id="PTHR30319:SF1">
    <property type="entry name" value="TRANSCRIPTIONAL REPRESSOR PAAX"/>
    <property type="match status" value="1"/>
</dbReference>
<dbReference type="Gene3D" id="1.10.10.10">
    <property type="entry name" value="Winged helix-like DNA-binding domain superfamily/Winged helix DNA-binding domain"/>
    <property type="match status" value="1"/>
</dbReference>
<protein>
    <submittedName>
        <fullName evidence="4">PaaX family transcriptional regulator</fullName>
    </submittedName>
</protein>
<evidence type="ECO:0000259" key="1">
    <source>
        <dbReference type="Pfam" id="PF07848"/>
    </source>
</evidence>
<feature type="domain" description="Transcriptional repressor PaaX-like N-terminal" evidence="1">
    <location>
        <begin position="51"/>
        <end position="118"/>
    </location>
</feature>
<dbReference type="Pfam" id="PF08223">
    <property type="entry name" value="PaaX_C"/>
    <property type="match status" value="1"/>
</dbReference>
<dbReference type="AlphaFoldDB" id="A0A9W6KRM1"/>
<organism evidence="4 5">
    <name type="scientific">Dactylosporangium matsuzakiense</name>
    <dbReference type="NCBI Taxonomy" id="53360"/>
    <lineage>
        <taxon>Bacteria</taxon>
        <taxon>Bacillati</taxon>
        <taxon>Actinomycetota</taxon>
        <taxon>Actinomycetes</taxon>
        <taxon>Micromonosporales</taxon>
        <taxon>Micromonosporaceae</taxon>
        <taxon>Dactylosporangium</taxon>
    </lineage>
</organism>
<evidence type="ECO:0000313" key="5">
    <source>
        <dbReference type="Proteomes" id="UP001143480"/>
    </source>
</evidence>
<evidence type="ECO:0000313" key="4">
    <source>
        <dbReference type="EMBL" id="GLL06353.1"/>
    </source>
</evidence>
<dbReference type="InterPro" id="IPR011965">
    <property type="entry name" value="PaaX_trns_reg"/>
</dbReference>
<dbReference type="EMBL" id="BSFP01000072">
    <property type="protein sequence ID" value="GLL06353.1"/>
    <property type="molecule type" value="Genomic_DNA"/>
</dbReference>
<dbReference type="InterPro" id="IPR013225">
    <property type="entry name" value="PaaX_C"/>
</dbReference>
<dbReference type="InterPro" id="IPR048846">
    <property type="entry name" value="PaaX-like_central"/>
</dbReference>
<reference evidence="4" key="1">
    <citation type="journal article" date="2014" name="Int. J. Syst. Evol. Microbiol.">
        <title>Complete genome sequence of Corynebacterium casei LMG S-19264T (=DSM 44701T), isolated from a smear-ripened cheese.</title>
        <authorList>
            <consortium name="US DOE Joint Genome Institute (JGI-PGF)"/>
            <person name="Walter F."/>
            <person name="Albersmeier A."/>
            <person name="Kalinowski J."/>
            <person name="Ruckert C."/>
        </authorList>
    </citation>
    <scope>NUCLEOTIDE SEQUENCE</scope>
    <source>
        <strain evidence="4">VKM Ac-1321</strain>
    </source>
</reference>
<keyword evidence="5" id="KW-1185">Reference proteome</keyword>
<feature type="domain" description="Transcriptional repressor PaaX-like central Cas2-like" evidence="3">
    <location>
        <begin position="139"/>
        <end position="218"/>
    </location>
</feature>
<feature type="domain" description="Transcriptional repressor PaaX-like C-terminal" evidence="2">
    <location>
        <begin position="222"/>
        <end position="303"/>
    </location>
</feature>
<reference evidence="4" key="2">
    <citation type="submission" date="2023-01" db="EMBL/GenBank/DDBJ databases">
        <authorList>
            <person name="Sun Q."/>
            <person name="Evtushenko L."/>
        </authorList>
    </citation>
    <scope>NUCLEOTIDE SEQUENCE</scope>
    <source>
        <strain evidence="4">VKM Ac-1321</strain>
    </source>
</reference>
<name>A0A9W6KRM1_9ACTN</name>
<accession>A0A9W6KRM1</accession>
<evidence type="ECO:0000259" key="3">
    <source>
        <dbReference type="Pfam" id="PF20803"/>
    </source>
</evidence>
<dbReference type="InterPro" id="IPR012906">
    <property type="entry name" value="PaaX-like_N"/>
</dbReference>
<dbReference type="Gene3D" id="3.30.70.2650">
    <property type="match status" value="1"/>
</dbReference>
<dbReference type="PIRSF" id="PIRSF020623">
    <property type="entry name" value="PaaX"/>
    <property type="match status" value="1"/>
</dbReference>
<sequence>MLDIDDDGSQRNVEGSGSRSLAFVTMNETAAADVAATDPAVTRVTATVVLRPQSVLLTFFGDYALDGAVLVAAGSVIDVLGRVGIGEHAARATLSRMVRRDLLQREVRGRRAYFGPTEHGRRVMLDGRRRVQEGDIVTHQWDGTWTVVGFSMPESWQRERHDLRSRLQWAGFGMVQAGLWVAPRRVDLAGVLEDSQLQEYVRAFEAAPIGPTEPTRLVAEAYDLPLLAARYTEFIERWMPYDGDGSGPVDAVSRRVVLTTDWLQAVRDDPRLPLEFLPADWPAVQAEMLFRRINGRLRRTAEREMRQRLDVIQGGADA</sequence>
<proteinExistence type="predicted"/>